<name>A0A316TNA0_9BACT</name>
<dbReference type="InterPro" id="IPR041614">
    <property type="entry name" value="DprA_WH"/>
</dbReference>
<feature type="domain" description="DprA winged helix" evidence="3">
    <location>
        <begin position="318"/>
        <end position="370"/>
    </location>
</feature>
<evidence type="ECO:0000259" key="2">
    <source>
        <dbReference type="Pfam" id="PF02481"/>
    </source>
</evidence>
<dbReference type="Gene3D" id="1.10.10.10">
    <property type="entry name" value="Winged helix-like DNA-binding domain superfamily/Winged helix DNA-binding domain"/>
    <property type="match status" value="1"/>
</dbReference>
<dbReference type="Gene3D" id="3.40.50.450">
    <property type="match status" value="1"/>
</dbReference>
<dbReference type="InterPro" id="IPR010994">
    <property type="entry name" value="RuvA_2-like"/>
</dbReference>
<reference evidence="4 5" key="1">
    <citation type="submission" date="2018-05" db="EMBL/GenBank/DDBJ databases">
        <title>Rhodohalobacter halophilus gen. nov., sp. nov., a moderately halophilic member of the family Balneolaceae.</title>
        <authorList>
            <person name="Liu Z.-W."/>
        </authorList>
    </citation>
    <scope>NUCLEOTIDE SEQUENCE [LARGE SCALE GENOMIC DNA]</scope>
    <source>
        <strain evidence="4 5">8A47</strain>
    </source>
</reference>
<dbReference type="PANTHER" id="PTHR43022:SF1">
    <property type="entry name" value="PROTEIN SMF"/>
    <property type="match status" value="1"/>
</dbReference>
<dbReference type="Pfam" id="PF17782">
    <property type="entry name" value="WHD_DprA"/>
    <property type="match status" value="1"/>
</dbReference>
<dbReference type="InterPro" id="IPR036388">
    <property type="entry name" value="WH-like_DNA-bd_sf"/>
</dbReference>
<dbReference type="InterPro" id="IPR057666">
    <property type="entry name" value="DrpA_SLOG"/>
</dbReference>
<gene>
    <name evidence="4" type="primary">dprA</name>
    <name evidence="4" type="ORF">DDZ15_09475</name>
</gene>
<protein>
    <submittedName>
        <fullName evidence="4">DNA-protecting protein DprA</fullName>
    </submittedName>
</protein>
<comment type="caution">
    <text evidence="4">The sequence shown here is derived from an EMBL/GenBank/DDBJ whole genome shotgun (WGS) entry which is preliminary data.</text>
</comment>
<feature type="domain" description="Smf/DprA SLOG" evidence="2">
    <location>
        <begin position="85"/>
        <end position="295"/>
    </location>
</feature>
<sequence length="375" mass="41038">MLERKSHYRGLIALQLVPGLGLQRARILLQQLRAEDASELFRCSIRELTKTDGIGENVAGNLVRFNEWQKVDRILLQTQKAGARFIAFDDEHYPELLRHIYDPPLILWLRGSSEALTAPGIGVVGTRRPGRYGLSQTVEWVKNLVSSNVSVNSGLAYGVDTAAHRETLDAGGKTVAVLGSGINVIYPARNSGLAKRITEQGGALITEYPPNTPPDAVNFPGRNRIVSGMSHGILVVESGIKGGSMITARYALDQNREVFVVPHPLGYAGGEGCNYLIRTGQGKLVQTPDDIFDELSIGPADVIKSTQLHPGEAWKKLDLSPGQTEICKALNVDKLHIDVLCEKLNLPGYKVLPEMLELEMRGVVRQSAGKYFELV</sequence>
<dbReference type="SUPFAM" id="SSF47781">
    <property type="entry name" value="RuvA domain 2-like"/>
    <property type="match status" value="1"/>
</dbReference>
<dbReference type="Proteomes" id="UP000245533">
    <property type="component" value="Unassembled WGS sequence"/>
</dbReference>
<evidence type="ECO:0000259" key="3">
    <source>
        <dbReference type="Pfam" id="PF17782"/>
    </source>
</evidence>
<evidence type="ECO:0000313" key="4">
    <source>
        <dbReference type="EMBL" id="PWN06077.1"/>
    </source>
</evidence>
<organism evidence="4 5">
    <name type="scientific">Rhodohalobacter mucosus</name>
    <dbReference type="NCBI Taxonomy" id="2079485"/>
    <lineage>
        <taxon>Bacteria</taxon>
        <taxon>Pseudomonadati</taxon>
        <taxon>Balneolota</taxon>
        <taxon>Balneolia</taxon>
        <taxon>Balneolales</taxon>
        <taxon>Balneolaceae</taxon>
        <taxon>Rhodohalobacter</taxon>
    </lineage>
</organism>
<dbReference type="PANTHER" id="PTHR43022">
    <property type="entry name" value="PROTEIN SMF"/>
    <property type="match status" value="1"/>
</dbReference>
<dbReference type="Pfam" id="PF02481">
    <property type="entry name" value="DNA_processg_A"/>
    <property type="match status" value="1"/>
</dbReference>
<dbReference type="InterPro" id="IPR003488">
    <property type="entry name" value="DprA"/>
</dbReference>
<dbReference type="GO" id="GO:0009294">
    <property type="term" value="P:DNA-mediated transformation"/>
    <property type="evidence" value="ECO:0007669"/>
    <property type="project" value="InterPro"/>
</dbReference>
<dbReference type="EMBL" id="QGGB01000007">
    <property type="protein sequence ID" value="PWN06077.1"/>
    <property type="molecule type" value="Genomic_DNA"/>
</dbReference>
<evidence type="ECO:0000313" key="5">
    <source>
        <dbReference type="Proteomes" id="UP000245533"/>
    </source>
</evidence>
<comment type="similarity">
    <text evidence="1">Belongs to the DprA/Smf family.</text>
</comment>
<dbReference type="NCBIfam" id="TIGR00732">
    <property type="entry name" value="dprA"/>
    <property type="match status" value="1"/>
</dbReference>
<proteinExistence type="inferred from homology"/>
<evidence type="ECO:0000256" key="1">
    <source>
        <dbReference type="ARBA" id="ARBA00006525"/>
    </source>
</evidence>
<accession>A0A316TNA0</accession>
<keyword evidence="5" id="KW-1185">Reference proteome</keyword>
<dbReference type="AlphaFoldDB" id="A0A316TNA0"/>
<dbReference type="SUPFAM" id="SSF102405">
    <property type="entry name" value="MCP/YpsA-like"/>
    <property type="match status" value="1"/>
</dbReference>